<dbReference type="GO" id="GO:0022627">
    <property type="term" value="C:cytosolic small ribosomal subunit"/>
    <property type="evidence" value="ECO:0007669"/>
    <property type="project" value="TreeGrafter"/>
</dbReference>
<dbReference type="PROSITE" id="PS00362">
    <property type="entry name" value="RIBOSOMAL_S15"/>
    <property type="match status" value="1"/>
</dbReference>
<gene>
    <name evidence="4" type="primary">rpsO</name>
    <name evidence="7" type="ORF">A2Y67_04195</name>
</gene>
<reference evidence="7 8" key="1">
    <citation type="journal article" date="2016" name="Nat. Commun.">
        <title>Thousands of microbial genomes shed light on interconnected biogeochemical processes in an aquifer system.</title>
        <authorList>
            <person name="Anantharaman K."/>
            <person name="Brown C.T."/>
            <person name="Hug L.A."/>
            <person name="Sharon I."/>
            <person name="Castelle C.J."/>
            <person name="Probst A.J."/>
            <person name="Thomas B.C."/>
            <person name="Singh A."/>
            <person name="Wilkins M.J."/>
            <person name="Karaoz U."/>
            <person name="Brodie E.L."/>
            <person name="Williams K.H."/>
            <person name="Hubbard S.S."/>
            <person name="Banfield J.F."/>
        </authorList>
    </citation>
    <scope>NUCLEOTIDE SEQUENCE [LARGE SCALE GENOMIC DNA]</scope>
</reference>
<dbReference type="SUPFAM" id="SSF47060">
    <property type="entry name" value="S15/NS1 RNA-binding domain"/>
    <property type="match status" value="1"/>
</dbReference>
<dbReference type="InterPro" id="IPR000589">
    <property type="entry name" value="Ribosomal_uS15"/>
</dbReference>
<evidence type="ECO:0000256" key="2">
    <source>
        <dbReference type="ARBA" id="ARBA00023274"/>
    </source>
</evidence>
<evidence type="ECO:0000313" key="7">
    <source>
        <dbReference type="EMBL" id="OGY41813.1"/>
    </source>
</evidence>
<dbReference type="Proteomes" id="UP000176260">
    <property type="component" value="Unassembled WGS sequence"/>
</dbReference>
<sequence length="92" mass="10874">MALSKEQKDRIIKKYRLHDKDTGSAEVQIAILTEEIKQLTSHMKDHKHDYSSRLGLIKKVQERKRLLNYLKRENADSLLELAKELKLKMSQQ</sequence>
<evidence type="ECO:0000256" key="3">
    <source>
        <dbReference type="ARBA" id="ARBA00064542"/>
    </source>
</evidence>
<proteinExistence type="inferred from homology"/>
<comment type="caution">
    <text evidence="7">The sequence shown here is derived from an EMBL/GenBank/DDBJ whole genome shotgun (WGS) entry which is preliminary data.</text>
</comment>
<dbReference type="InterPro" id="IPR009068">
    <property type="entry name" value="uS15_NS1_RNA-bd_sf"/>
</dbReference>
<evidence type="ECO:0000313" key="8">
    <source>
        <dbReference type="Proteomes" id="UP000176260"/>
    </source>
</evidence>
<dbReference type="FunFam" id="1.10.287.10:FF:000002">
    <property type="entry name" value="30S ribosomal protein S15"/>
    <property type="match status" value="1"/>
</dbReference>
<name>A0A1G1XNY0_9BACT</name>
<evidence type="ECO:0000256" key="5">
    <source>
        <dbReference type="RuleBase" id="RU003919"/>
    </source>
</evidence>
<dbReference type="NCBIfam" id="TIGR00952">
    <property type="entry name" value="S15_bact"/>
    <property type="match status" value="1"/>
</dbReference>
<dbReference type="GO" id="GO:0019843">
    <property type="term" value="F:rRNA binding"/>
    <property type="evidence" value="ECO:0007669"/>
    <property type="project" value="UniProtKB-UniRule"/>
</dbReference>
<accession>A0A1G1XNY0</accession>
<protein>
    <recommendedName>
        <fullName evidence="4">Small ribosomal subunit protein uS15</fullName>
    </recommendedName>
</protein>
<evidence type="ECO:0000256" key="1">
    <source>
        <dbReference type="ARBA" id="ARBA00022980"/>
    </source>
</evidence>
<dbReference type="HAMAP" id="MF_01343_B">
    <property type="entry name" value="Ribosomal_uS15_B"/>
    <property type="match status" value="1"/>
</dbReference>
<dbReference type="SMART" id="SM01387">
    <property type="entry name" value="Ribosomal_S15"/>
    <property type="match status" value="1"/>
</dbReference>
<dbReference type="GO" id="GO:0006412">
    <property type="term" value="P:translation"/>
    <property type="evidence" value="ECO:0007669"/>
    <property type="project" value="UniProtKB-UniRule"/>
</dbReference>
<dbReference type="CDD" id="cd00353">
    <property type="entry name" value="Ribosomal_S15p_S13e"/>
    <property type="match status" value="1"/>
</dbReference>
<dbReference type="InterPro" id="IPR005290">
    <property type="entry name" value="Ribosomal_uS15_bac-type"/>
</dbReference>
<evidence type="ECO:0000256" key="6">
    <source>
        <dbReference type="RuleBase" id="RU004524"/>
    </source>
</evidence>
<keyword evidence="2 4" id="KW-0687">Ribonucleoprotein</keyword>
<dbReference type="AlphaFoldDB" id="A0A1G1XNY0"/>
<dbReference type="EMBL" id="MHIA01000023">
    <property type="protein sequence ID" value="OGY41813.1"/>
    <property type="molecule type" value="Genomic_DNA"/>
</dbReference>
<comment type="subunit">
    <text evidence="3 4">Part of the 30S ribosomal subunit. Forms a bridge to the 50S subunit in the 70S ribosome, contacting the 23S rRNA.</text>
</comment>
<keyword evidence="4 6" id="KW-0699">rRNA-binding</keyword>
<dbReference type="Gene3D" id="6.10.250.3130">
    <property type="match status" value="1"/>
</dbReference>
<keyword evidence="1 4" id="KW-0689">Ribosomal protein</keyword>
<comment type="similarity">
    <text evidence="4 5">Belongs to the universal ribosomal protein uS15 family.</text>
</comment>
<organism evidence="7 8">
    <name type="scientific">Candidatus Buchananbacteria bacterium RBG_13_39_9</name>
    <dbReference type="NCBI Taxonomy" id="1797531"/>
    <lineage>
        <taxon>Bacteria</taxon>
        <taxon>Candidatus Buchananiibacteriota</taxon>
    </lineage>
</organism>
<dbReference type="GO" id="GO:0003735">
    <property type="term" value="F:structural constituent of ribosome"/>
    <property type="evidence" value="ECO:0007669"/>
    <property type="project" value="InterPro"/>
</dbReference>
<dbReference type="PANTHER" id="PTHR23321">
    <property type="entry name" value="RIBOSOMAL PROTEIN S15, BACTERIAL AND ORGANELLAR"/>
    <property type="match status" value="1"/>
</dbReference>
<comment type="function">
    <text evidence="4">Forms an intersubunit bridge (bridge B4) with the 23S rRNA of the 50S subunit in the ribosome.</text>
</comment>
<dbReference type="Gene3D" id="1.10.287.10">
    <property type="entry name" value="S15/NS1, RNA-binding"/>
    <property type="match status" value="1"/>
</dbReference>
<dbReference type="PANTHER" id="PTHR23321:SF26">
    <property type="entry name" value="SMALL RIBOSOMAL SUBUNIT PROTEIN US15M"/>
    <property type="match status" value="1"/>
</dbReference>
<dbReference type="Pfam" id="PF00312">
    <property type="entry name" value="Ribosomal_S15"/>
    <property type="match status" value="1"/>
</dbReference>
<comment type="function">
    <text evidence="4 6">One of the primary rRNA binding proteins, it binds directly to 16S rRNA where it helps nucleate assembly of the platform of the 30S subunit by binding and bridging several RNA helices of the 16S rRNA.</text>
</comment>
<keyword evidence="4 6" id="KW-0694">RNA-binding</keyword>
<evidence type="ECO:0000256" key="4">
    <source>
        <dbReference type="HAMAP-Rule" id="MF_01343"/>
    </source>
</evidence>